<dbReference type="EMBL" id="LAZR01032476">
    <property type="protein sequence ID" value="KKL50778.1"/>
    <property type="molecule type" value="Genomic_DNA"/>
</dbReference>
<dbReference type="Gene3D" id="2.160.20.10">
    <property type="entry name" value="Single-stranded right-handed beta-helix, Pectin lyase-like"/>
    <property type="match status" value="1"/>
</dbReference>
<evidence type="ECO:0008006" key="2">
    <source>
        <dbReference type="Google" id="ProtNLM"/>
    </source>
</evidence>
<dbReference type="InterPro" id="IPR012334">
    <property type="entry name" value="Pectin_lyas_fold"/>
</dbReference>
<evidence type="ECO:0000313" key="1">
    <source>
        <dbReference type="EMBL" id="KKL50778.1"/>
    </source>
</evidence>
<protein>
    <recommendedName>
        <fullName evidence="2">Right handed beta helix domain-containing protein</fullName>
    </recommendedName>
</protein>
<name>A0A0F9CN89_9ZZZZ</name>
<gene>
    <name evidence="1" type="ORF">LCGC14_2302080</name>
</gene>
<organism evidence="1">
    <name type="scientific">marine sediment metagenome</name>
    <dbReference type="NCBI Taxonomy" id="412755"/>
    <lineage>
        <taxon>unclassified sequences</taxon>
        <taxon>metagenomes</taxon>
        <taxon>ecological metagenomes</taxon>
    </lineage>
</organism>
<dbReference type="InterPro" id="IPR011050">
    <property type="entry name" value="Pectin_lyase_fold/virulence"/>
</dbReference>
<proteinExistence type="predicted"/>
<dbReference type="SUPFAM" id="SSF51126">
    <property type="entry name" value="Pectin lyase-like"/>
    <property type="match status" value="1"/>
</dbReference>
<accession>A0A0F9CN89</accession>
<dbReference type="AlphaFoldDB" id="A0A0F9CN89"/>
<comment type="caution">
    <text evidence="1">The sequence shown here is derived from an EMBL/GenBank/DDBJ whole genome shotgun (WGS) entry which is preliminary data.</text>
</comment>
<sequence>MYGIGTEVSPSSGRLQTVIRSRNAIVAVFPHPNDGPVELAGGTERTGVNFHVKTDGNDDLDGLSWDTAKVTIGYGSGNKGAMNSVTAGRGDQIHVRPGDYTEAEINADKADVQIVGHGANGAVGITPAAGISAMKITANDVVLRNLRIEGNITADYGLSVGDFDNTVLGARVYGCLLRNGSSTTKPAVLIHGAGDLYLIGNDIAWAGIGIEYKSNTDSFCTQIFQLGNLFHNLLVQHLAQHVTGSTDAGKVLNLNHIGNKHDNLEDGTEPSGVFLELDHAGTSGLIEDNSFAVASNDIAKFVIATNVHWVANKTEAGVSTARPA</sequence>
<reference evidence="1" key="1">
    <citation type="journal article" date="2015" name="Nature">
        <title>Complex archaea that bridge the gap between prokaryotes and eukaryotes.</title>
        <authorList>
            <person name="Spang A."/>
            <person name="Saw J.H."/>
            <person name="Jorgensen S.L."/>
            <person name="Zaremba-Niedzwiedzka K."/>
            <person name="Martijn J."/>
            <person name="Lind A.E."/>
            <person name="van Eijk R."/>
            <person name="Schleper C."/>
            <person name="Guy L."/>
            <person name="Ettema T.J."/>
        </authorList>
    </citation>
    <scope>NUCLEOTIDE SEQUENCE</scope>
</reference>